<dbReference type="InterPro" id="IPR023485">
    <property type="entry name" value="Ptyr_pPase"/>
</dbReference>
<proteinExistence type="predicted"/>
<dbReference type="EMBL" id="LR215729">
    <property type="protein sequence ID" value="VEV98330.1"/>
    <property type="molecule type" value="Genomic_DNA"/>
</dbReference>
<dbReference type="PANTHER" id="PTHR43428">
    <property type="entry name" value="ARSENATE REDUCTASE"/>
    <property type="match status" value="1"/>
</dbReference>
<dbReference type="PANTHER" id="PTHR43428:SF1">
    <property type="entry name" value="ARSENATE REDUCTASE"/>
    <property type="match status" value="1"/>
</dbReference>
<protein>
    <submittedName>
        <fullName evidence="3">ArsC family transcriptional regulator</fullName>
    </submittedName>
</protein>
<evidence type="ECO:0000259" key="2">
    <source>
        <dbReference type="SMART" id="SM00226"/>
    </source>
</evidence>
<dbReference type="GO" id="GO:0046685">
    <property type="term" value="P:response to arsenic-containing substance"/>
    <property type="evidence" value="ECO:0007669"/>
    <property type="project" value="UniProtKB-KW"/>
</dbReference>
<keyword evidence="1" id="KW-0059">Arsenical resistance</keyword>
<gene>
    <name evidence="3" type="ORF">PMYSY11_3286</name>
</gene>
<feature type="domain" description="Phosphotyrosine protein phosphatase I" evidence="2">
    <location>
        <begin position="1"/>
        <end position="136"/>
    </location>
</feature>
<organism evidence="3">
    <name type="scientific">Pseudomonas marincola</name>
    <dbReference type="NCBI Taxonomy" id="437900"/>
    <lineage>
        <taxon>Bacteria</taxon>
        <taxon>Pseudomonadati</taxon>
        <taxon>Pseudomonadota</taxon>
        <taxon>Gammaproteobacteria</taxon>
        <taxon>Pseudomonadales</taxon>
        <taxon>Pseudomonadaceae</taxon>
        <taxon>Pseudomonas</taxon>
    </lineage>
</organism>
<reference evidence="3" key="1">
    <citation type="submission" date="2019-02" db="EMBL/GenBank/DDBJ databases">
        <authorList>
            <consortium name="Genoscope - CEA"/>
            <person name="William W."/>
        </authorList>
    </citation>
    <scope>NUCLEOTIDE SEQUENCE [LARGE SCALE GENOMIC DNA]</scope>
    <source>
        <strain evidence="3">YSy11</strain>
    </source>
</reference>
<dbReference type="Gene3D" id="3.40.50.2300">
    <property type="match status" value="1"/>
</dbReference>
<dbReference type="AlphaFoldDB" id="A0A653E6I0"/>
<dbReference type="RefSeq" id="WP_150548858.1">
    <property type="nucleotide sequence ID" value="NZ_JBALWF010000015.1"/>
</dbReference>
<dbReference type="CDD" id="cd16345">
    <property type="entry name" value="LMWP_ArsC"/>
    <property type="match status" value="1"/>
</dbReference>
<dbReference type="Pfam" id="PF01451">
    <property type="entry name" value="LMWPc"/>
    <property type="match status" value="1"/>
</dbReference>
<evidence type="ECO:0000256" key="1">
    <source>
        <dbReference type="ARBA" id="ARBA00022849"/>
    </source>
</evidence>
<accession>A0A653E6I0</accession>
<dbReference type="SUPFAM" id="SSF52788">
    <property type="entry name" value="Phosphotyrosine protein phosphatases I"/>
    <property type="match status" value="1"/>
</dbReference>
<sequence>MKVIFMCTANSCRSVLCEAMFNHIAPAGMQAFSTGSQPKGQIHPMSLKTLEKAGISTQGLYSKGNEALADLQPDFVITVCDNAAGEACPIYFGSAHKAHWGLADPSDCDESEAQMVAAFDATLVQIRRRLEAFMALPFAELDREQLNAQMARIGQL</sequence>
<dbReference type="SMART" id="SM00226">
    <property type="entry name" value="LMWPc"/>
    <property type="match status" value="1"/>
</dbReference>
<name>A0A653E6I0_9PSED</name>
<evidence type="ECO:0000313" key="3">
    <source>
        <dbReference type="EMBL" id="VEV98330.1"/>
    </source>
</evidence>
<dbReference type="InterPro" id="IPR036196">
    <property type="entry name" value="Ptyr_pPase_sf"/>
</dbReference>